<dbReference type="Gene3D" id="2.100.10.30">
    <property type="entry name" value="Jacalin-like lectin domain"/>
    <property type="match status" value="1"/>
</dbReference>
<keyword evidence="1" id="KW-0732">Signal</keyword>
<dbReference type="InterPro" id="IPR036404">
    <property type="entry name" value="Jacalin-like_lectin_dom_sf"/>
</dbReference>
<dbReference type="SUPFAM" id="SSF51101">
    <property type="entry name" value="Mannose-binding lectins"/>
    <property type="match status" value="1"/>
</dbReference>
<dbReference type="Gene3D" id="2.170.15.10">
    <property type="entry name" value="Proaerolysin, chain A, domain 3"/>
    <property type="match status" value="1"/>
</dbReference>
<sequence>MFFNPRSLLLGAAALFMSGLANAADCSNGPWTNVLYIGGQGGGEWCNTKYDAGIVVTGMEVWASNKAVRAVQLYYSDGSNSGMVGKLDDIGEHQRIDWDPSKDSISQLKTWGNGNGKYLGRVYLRLKSGGELNVGKDTDGQNVYETDVQSGIMLGAFGRSGDSIDGMGVLFLKSKVSKVTIEDVAFADNVDSLNERMQGLNTMIIDYADHKNNQVNATDDFSFSKKQARTVTKTYTTTAALTFGITEAVEVSGELLGIGGKSTTTLKFETTLTDSSSEATADTAELTYQTSTTVPPGGKVYCRATAMSGVYKGSYSANVKIWLEDGSDFSFAQGGELDQVTWSQASSECQNDPFTDDLPTAEAPISIENLDKRAMKFIA</sequence>
<feature type="chain" id="PRO_5008057966" description="Jacalin-type lectin domain-containing protein" evidence="1">
    <location>
        <begin position="24"/>
        <end position="379"/>
    </location>
</feature>
<dbReference type="AlphaFoldDB" id="A0A177CB66"/>
<feature type="domain" description="Jacalin-type lectin" evidence="2">
    <location>
        <begin position="37"/>
        <end position="169"/>
    </location>
</feature>
<dbReference type="Pfam" id="PF01419">
    <property type="entry name" value="Jacalin"/>
    <property type="match status" value="1"/>
</dbReference>
<proteinExistence type="predicted"/>
<reference evidence="3 4" key="1">
    <citation type="submission" date="2016-05" db="EMBL/GenBank/DDBJ databases">
        <title>Comparative analysis of secretome profiles of manganese(II)-oxidizing ascomycete fungi.</title>
        <authorList>
            <consortium name="DOE Joint Genome Institute"/>
            <person name="Zeiner C.A."/>
            <person name="Purvine S.O."/>
            <person name="Zink E.M."/>
            <person name="Wu S."/>
            <person name="Pasa-Tolic L."/>
            <person name="Chaput D.L."/>
            <person name="Haridas S."/>
            <person name="Grigoriev I.V."/>
            <person name="Santelli C.M."/>
            <person name="Hansel C.M."/>
        </authorList>
    </citation>
    <scope>NUCLEOTIDE SEQUENCE [LARGE SCALE GENOMIC DNA]</scope>
    <source>
        <strain evidence="3 4">AP3s5-JAC2a</strain>
    </source>
</reference>
<dbReference type="GeneID" id="28770927"/>
<organism evidence="3 4">
    <name type="scientific">Paraphaeosphaeria sporulosa</name>
    <dbReference type="NCBI Taxonomy" id="1460663"/>
    <lineage>
        <taxon>Eukaryota</taxon>
        <taxon>Fungi</taxon>
        <taxon>Dikarya</taxon>
        <taxon>Ascomycota</taxon>
        <taxon>Pezizomycotina</taxon>
        <taxon>Dothideomycetes</taxon>
        <taxon>Pleosporomycetidae</taxon>
        <taxon>Pleosporales</taxon>
        <taxon>Massarineae</taxon>
        <taxon>Didymosphaeriaceae</taxon>
        <taxon>Paraphaeosphaeria</taxon>
    </lineage>
</organism>
<dbReference type="InterPro" id="IPR001229">
    <property type="entry name" value="Jacalin-like_lectin_dom"/>
</dbReference>
<dbReference type="EMBL" id="KV441553">
    <property type="protein sequence ID" value="OAG04566.1"/>
    <property type="molecule type" value="Genomic_DNA"/>
</dbReference>
<accession>A0A177CB66</accession>
<keyword evidence="4" id="KW-1185">Reference proteome</keyword>
<evidence type="ECO:0000313" key="4">
    <source>
        <dbReference type="Proteomes" id="UP000077069"/>
    </source>
</evidence>
<name>A0A177CB66_9PLEO</name>
<feature type="signal peptide" evidence="1">
    <location>
        <begin position="1"/>
        <end position="23"/>
    </location>
</feature>
<evidence type="ECO:0000256" key="1">
    <source>
        <dbReference type="SAM" id="SignalP"/>
    </source>
</evidence>
<evidence type="ECO:0000259" key="2">
    <source>
        <dbReference type="Pfam" id="PF01419"/>
    </source>
</evidence>
<gene>
    <name evidence="3" type="ORF">CC84DRAFT_795987</name>
</gene>
<dbReference type="RefSeq" id="XP_018034931.1">
    <property type="nucleotide sequence ID" value="XM_018187441.1"/>
</dbReference>
<dbReference type="Proteomes" id="UP000077069">
    <property type="component" value="Unassembled WGS sequence"/>
</dbReference>
<dbReference type="SUPFAM" id="SSF56973">
    <property type="entry name" value="Aerolisin/ETX pore-forming domain"/>
    <property type="match status" value="1"/>
</dbReference>
<dbReference type="InParanoid" id="A0A177CB66"/>
<dbReference type="OrthoDB" id="3758675at2759"/>
<protein>
    <recommendedName>
        <fullName evidence="2">Jacalin-type lectin domain-containing protein</fullName>
    </recommendedName>
</protein>
<evidence type="ECO:0000313" key="3">
    <source>
        <dbReference type="EMBL" id="OAG04566.1"/>
    </source>
</evidence>